<dbReference type="Gene3D" id="2.30.29.30">
    <property type="entry name" value="Pleckstrin-homology domain (PH domain)/Phosphotyrosine-binding domain (PTB)"/>
    <property type="match status" value="1"/>
</dbReference>
<keyword evidence="1" id="KW-0472">Membrane</keyword>
<evidence type="ECO:0000313" key="2">
    <source>
        <dbReference type="EMBL" id="GGE43720.1"/>
    </source>
</evidence>
<reference evidence="5" key="2">
    <citation type="journal article" date="2019" name="Int. J. Syst. Evol. Microbiol.">
        <title>The Global Catalogue of Microorganisms (GCM) 10K type strain sequencing project: providing services to taxonomists for standard genome sequencing and annotation.</title>
        <authorList>
            <consortium name="The Broad Institute Genomics Platform"/>
            <consortium name="The Broad Institute Genome Sequencing Center for Infectious Disease"/>
            <person name="Wu L."/>
            <person name="Ma J."/>
        </authorList>
    </citation>
    <scope>NUCLEOTIDE SEQUENCE [LARGE SCALE GENOMIC DNA]</scope>
    <source>
        <strain evidence="5">CGMCC 1.15644</strain>
    </source>
</reference>
<evidence type="ECO:0000313" key="3">
    <source>
        <dbReference type="EMBL" id="TCO30892.1"/>
    </source>
</evidence>
<proteinExistence type="predicted"/>
<organism evidence="3 4">
    <name type="scientific">Pedobacter psychrotolerans</name>
    <dbReference type="NCBI Taxonomy" id="1843235"/>
    <lineage>
        <taxon>Bacteria</taxon>
        <taxon>Pseudomonadati</taxon>
        <taxon>Bacteroidota</taxon>
        <taxon>Sphingobacteriia</taxon>
        <taxon>Sphingobacteriales</taxon>
        <taxon>Sphingobacteriaceae</taxon>
        <taxon>Pedobacter</taxon>
    </lineage>
</organism>
<protein>
    <recommendedName>
        <fullName evidence="6">GRAM domain-containing protein</fullName>
    </recommendedName>
</protein>
<dbReference type="AlphaFoldDB" id="A0A4R2HMM3"/>
<dbReference type="Proteomes" id="UP000622648">
    <property type="component" value="Unassembled WGS sequence"/>
</dbReference>
<keyword evidence="1" id="KW-1133">Transmembrane helix</keyword>
<comment type="caution">
    <text evidence="3">The sequence shown here is derived from an EMBL/GenBank/DDBJ whole genome shotgun (WGS) entry which is preliminary data.</text>
</comment>
<feature type="transmembrane region" description="Helical" evidence="1">
    <location>
        <begin position="12"/>
        <end position="30"/>
    </location>
</feature>
<accession>A0A4R2HMM3</accession>
<evidence type="ECO:0000256" key="1">
    <source>
        <dbReference type="SAM" id="Phobius"/>
    </source>
</evidence>
<evidence type="ECO:0008006" key="6">
    <source>
        <dbReference type="Google" id="ProtNLM"/>
    </source>
</evidence>
<reference evidence="2" key="1">
    <citation type="journal article" date="2014" name="Int. J. Syst. Evol. Microbiol.">
        <title>Complete genome of a new Firmicutes species belonging to the dominant human colonic microbiota ('Ruminococcus bicirculans') reveals two chromosomes and a selective capacity to utilize plant glucans.</title>
        <authorList>
            <consortium name="NISC Comparative Sequencing Program"/>
            <person name="Wegmann U."/>
            <person name="Louis P."/>
            <person name="Goesmann A."/>
            <person name="Henrissat B."/>
            <person name="Duncan S.H."/>
            <person name="Flint H.J."/>
        </authorList>
    </citation>
    <scope>NUCLEOTIDE SEQUENCE</scope>
    <source>
        <strain evidence="2">CGMCC 1.15644</strain>
    </source>
</reference>
<reference evidence="2" key="4">
    <citation type="submission" date="2024-05" db="EMBL/GenBank/DDBJ databases">
        <authorList>
            <person name="Sun Q."/>
            <person name="Zhou Y."/>
        </authorList>
    </citation>
    <scope>NUCLEOTIDE SEQUENCE</scope>
    <source>
        <strain evidence="2">CGMCC 1.15644</strain>
    </source>
</reference>
<name>A0A4R2HMM3_9SPHI</name>
<dbReference type="RefSeq" id="WP_132529074.1">
    <property type="nucleotide sequence ID" value="NZ_BMJO01000001.1"/>
</dbReference>
<evidence type="ECO:0000313" key="5">
    <source>
        <dbReference type="Proteomes" id="UP000622648"/>
    </source>
</evidence>
<keyword evidence="5" id="KW-1185">Reference proteome</keyword>
<dbReference type="EMBL" id="SLWO01000001">
    <property type="protein sequence ID" value="TCO30892.1"/>
    <property type="molecule type" value="Genomic_DNA"/>
</dbReference>
<dbReference type="EMBL" id="BMJO01000001">
    <property type="protein sequence ID" value="GGE43720.1"/>
    <property type="molecule type" value="Genomic_DNA"/>
</dbReference>
<gene>
    <name evidence="3" type="ORF">EV200_101331</name>
    <name evidence="2" type="ORF">GCM10011413_07180</name>
</gene>
<feature type="transmembrane region" description="Helical" evidence="1">
    <location>
        <begin position="36"/>
        <end position="55"/>
    </location>
</feature>
<keyword evidence="1" id="KW-0812">Transmembrane</keyword>
<reference evidence="3 4" key="3">
    <citation type="submission" date="2019-03" db="EMBL/GenBank/DDBJ databases">
        <title>Genomic Encyclopedia of Type Strains, Phase IV (KMG-IV): sequencing the most valuable type-strain genomes for metagenomic binning, comparative biology and taxonomic classification.</title>
        <authorList>
            <person name="Goeker M."/>
        </authorList>
    </citation>
    <scope>NUCLEOTIDE SEQUENCE [LARGE SCALE GENOMIC DNA]</scope>
    <source>
        <strain evidence="3 4">DSM 103236</strain>
    </source>
</reference>
<dbReference type="OrthoDB" id="837929at2"/>
<dbReference type="Proteomes" id="UP000295684">
    <property type="component" value="Unassembled WGS sequence"/>
</dbReference>
<evidence type="ECO:0000313" key="4">
    <source>
        <dbReference type="Proteomes" id="UP000295684"/>
    </source>
</evidence>
<dbReference type="InterPro" id="IPR011993">
    <property type="entry name" value="PH-like_dom_sf"/>
</dbReference>
<sequence length="168" mass="18747">MNADQKANLKNVAIAALSFTFLFGIIETFIAGIAYAVIAAPIAGLVFGLLMYLFLNSKKVKEQTTLAKNDQERIIYSGAANHFKNAEAVGGKLYLLNDRLEFKSHGFNIQNHAFNIYLTEIKELNFYKTLGIVPNGLEIILSNGEVEKFVVNNRSSWKTEIEKSIKVL</sequence>